<reference evidence="1 2" key="1">
    <citation type="submission" date="2020-10" db="EMBL/GenBank/DDBJ databases">
        <title>Sequencing the genomes of 1000 actinobacteria strains.</title>
        <authorList>
            <person name="Klenk H.-P."/>
        </authorList>
    </citation>
    <scope>NUCLEOTIDE SEQUENCE [LARGE SCALE GENOMIC DNA]</scope>
    <source>
        <strain evidence="1 2">DSM 46744</strain>
    </source>
</reference>
<dbReference type="EMBL" id="JADBDZ010000001">
    <property type="protein sequence ID" value="MBE1530879.1"/>
    <property type="molecule type" value="Genomic_DNA"/>
</dbReference>
<keyword evidence="2" id="KW-1185">Reference proteome</keyword>
<dbReference type="Proteomes" id="UP000627838">
    <property type="component" value="Unassembled WGS sequence"/>
</dbReference>
<proteinExistence type="predicted"/>
<name>A0ABR9JK90_9ACTN</name>
<organism evidence="1 2">
    <name type="scientific">Actinomadura algeriensis</name>
    <dbReference type="NCBI Taxonomy" id="1679523"/>
    <lineage>
        <taxon>Bacteria</taxon>
        <taxon>Bacillati</taxon>
        <taxon>Actinomycetota</taxon>
        <taxon>Actinomycetes</taxon>
        <taxon>Streptosporangiales</taxon>
        <taxon>Thermomonosporaceae</taxon>
        <taxon>Actinomadura</taxon>
    </lineage>
</organism>
<protein>
    <submittedName>
        <fullName evidence="1">Uncharacterized protein</fullName>
    </submittedName>
</protein>
<gene>
    <name evidence="1" type="ORF">H4W34_000712</name>
</gene>
<evidence type="ECO:0000313" key="1">
    <source>
        <dbReference type="EMBL" id="MBE1530879.1"/>
    </source>
</evidence>
<dbReference type="RefSeq" id="WP_192757834.1">
    <property type="nucleotide sequence ID" value="NZ_JADBDZ010000001.1"/>
</dbReference>
<comment type="caution">
    <text evidence="1">The sequence shown here is derived from an EMBL/GenBank/DDBJ whole genome shotgun (WGS) entry which is preliminary data.</text>
</comment>
<sequence>MGAGDGRYPSDWCEREVIDRDGVVATAVEVPAGLYTLPTLEELCPPTGKARSAARGGRAAAWQ</sequence>
<evidence type="ECO:0000313" key="2">
    <source>
        <dbReference type="Proteomes" id="UP000627838"/>
    </source>
</evidence>
<accession>A0ABR9JK90</accession>